<gene>
    <name evidence="2" type="ORF">P175DRAFT_0517513</name>
</gene>
<dbReference type="RefSeq" id="XP_040750593.1">
    <property type="nucleotide sequence ID" value="XM_040898986.1"/>
</dbReference>
<dbReference type="InterPro" id="IPR051678">
    <property type="entry name" value="AGP_Transferase"/>
</dbReference>
<dbReference type="AlphaFoldDB" id="A0A2T5LSE9"/>
<dbReference type="OrthoDB" id="5404599at2759"/>
<dbReference type="EMBL" id="MSFN02000006">
    <property type="protein sequence ID" value="PTU19201.1"/>
    <property type="molecule type" value="Genomic_DNA"/>
</dbReference>
<evidence type="ECO:0000313" key="2">
    <source>
        <dbReference type="EMBL" id="PTU19201.1"/>
    </source>
</evidence>
<dbReference type="InterPro" id="IPR011009">
    <property type="entry name" value="Kinase-like_dom_sf"/>
</dbReference>
<reference evidence="2 3" key="1">
    <citation type="journal article" date="2018" name="Proc. Natl. Acad. Sci. U.S.A.">
        <title>Linking secondary metabolites to gene clusters through genome sequencing of six diverse Aspergillus species.</title>
        <authorList>
            <person name="Kaerboelling I."/>
            <person name="Vesth T.C."/>
            <person name="Frisvad J.C."/>
            <person name="Nybo J.L."/>
            <person name="Theobald S."/>
            <person name="Kuo A."/>
            <person name="Bowyer P."/>
            <person name="Matsuda Y."/>
            <person name="Mondo S."/>
            <person name="Lyhne E.K."/>
            <person name="Kogle M.E."/>
            <person name="Clum A."/>
            <person name="Lipzen A."/>
            <person name="Salamov A."/>
            <person name="Ngan C.Y."/>
            <person name="Daum C."/>
            <person name="Chiniquy J."/>
            <person name="Barry K."/>
            <person name="LaButti K."/>
            <person name="Haridas S."/>
            <person name="Simmons B.A."/>
            <person name="Magnuson J.K."/>
            <person name="Mortensen U.H."/>
            <person name="Larsen T.O."/>
            <person name="Grigoriev I.V."/>
            <person name="Baker S.E."/>
            <person name="Andersen M.R."/>
        </authorList>
    </citation>
    <scope>NUCLEOTIDE SEQUENCE [LARGE SCALE GENOMIC DNA]</scope>
    <source>
        <strain evidence="2 3">IBT 24754</strain>
    </source>
</reference>
<dbReference type="SUPFAM" id="SSF56112">
    <property type="entry name" value="Protein kinase-like (PK-like)"/>
    <property type="match status" value="1"/>
</dbReference>
<dbReference type="PANTHER" id="PTHR21310">
    <property type="entry name" value="AMINOGLYCOSIDE PHOSPHOTRANSFERASE-RELATED-RELATED"/>
    <property type="match status" value="1"/>
</dbReference>
<accession>A0A2T5LSE9</accession>
<dbReference type="Pfam" id="PF01636">
    <property type="entry name" value="APH"/>
    <property type="match status" value="1"/>
</dbReference>
<comment type="caution">
    <text evidence="2">The sequence shown here is derived from an EMBL/GenBank/DDBJ whole genome shotgun (WGS) entry which is preliminary data.</text>
</comment>
<dbReference type="Proteomes" id="UP000244073">
    <property type="component" value="Unassembled WGS sequence"/>
</dbReference>
<organism evidence="2 3">
    <name type="scientific">Aspergillus ochraceoroseus IBT 24754</name>
    <dbReference type="NCBI Taxonomy" id="1392256"/>
    <lineage>
        <taxon>Eukaryota</taxon>
        <taxon>Fungi</taxon>
        <taxon>Dikarya</taxon>
        <taxon>Ascomycota</taxon>
        <taxon>Pezizomycotina</taxon>
        <taxon>Eurotiomycetes</taxon>
        <taxon>Eurotiomycetidae</taxon>
        <taxon>Eurotiales</taxon>
        <taxon>Aspergillaceae</taxon>
        <taxon>Aspergillus</taxon>
        <taxon>Aspergillus subgen. Nidulantes</taxon>
    </lineage>
</organism>
<dbReference type="GeneID" id="63815868"/>
<dbReference type="PANTHER" id="PTHR21310:SF54">
    <property type="entry name" value="AMINOGLYCOSIDE PHOSPHOTRANSFERASE DOMAIN-CONTAINING PROTEIN"/>
    <property type="match status" value="1"/>
</dbReference>
<proteinExistence type="predicted"/>
<dbReference type="VEuPathDB" id="FungiDB:P175DRAFT_0517513"/>
<dbReference type="InterPro" id="IPR002575">
    <property type="entry name" value="Aminoglycoside_PTrfase"/>
</dbReference>
<evidence type="ECO:0000313" key="3">
    <source>
        <dbReference type="Proteomes" id="UP000244073"/>
    </source>
</evidence>
<dbReference type="Gene3D" id="3.90.1200.10">
    <property type="match status" value="1"/>
</dbReference>
<sequence>MKIFPESSFFKERRAAALPTPAEIRAINEKSGSLDATNFNRPALSLYPDVTVTEAQTQLRIREQLQGQVPTPEIFGWTEDGRQIFIYMSLIEGESLQERWSGMSEGEKRAVCEELKNIVKMWRSLKQGKQDYYIGSFDKQPLNEVFLESHPKLAGPFQGANATQQFQNACGIEIDHEVPIVFTHNDFVPPNILLSPGSNPKVAAIIDWGQAGWYPAYWEYCKARRVNLVSESFDDALQEEWRKKYLPMILDPVDDEEYYNPWLWFVLSDKGLTRKEIDAWRKHKGLERKWWPKYIGPLVAILA</sequence>
<name>A0A2T5LSE9_9EURO</name>
<evidence type="ECO:0000259" key="1">
    <source>
        <dbReference type="Pfam" id="PF01636"/>
    </source>
</evidence>
<feature type="domain" description="Aminoglycoside phosphotransferase" evidence="1">
    <location>
        <begin position="45"/>
        <end position="242"/>
    </location>
</feature>
<protein>
    <recommendedName>
        <fullName evidence="1">Aminoglycoside phosphotransferase domain-containing protein</fullName>
    </recommendedName>
</protein>